<feature type="region of interest" description="Disordered" evidence="1">
    <location>
        <begin position="18"/>
        <end position="52"/>
    </location>
</feature>
<reference evidence="2" key="1">
    <citation type="submission" date="2020-04" db="EMBL/GenBank/DDBJ databases">
        <authorList>
            <person name="Alioto T."/>
            <person name="Alioto T."/>
            <person name="Gomez Garrido J."/>
        </authorList>
    </citation>
    <scope>NUCLEOTIDE SEQUENCE</scope>
    <source>
        <strain evidence="2">A484AB</strain>
    </source>
</reference>
<dbReference type="AlphaFoldDB" id="A0A7D9E717"/>
<accession>A0A7D9E717</accession>
<dbReference type="Proteomes" id="UP001152795">
    <property type="component" value="Unassembled WGS sequence"/>
</dbReference>
<feature type="compositionally biased region" description="Polar residues" evidence="1">
    <location>
        <begin position="27"/>
        <end position="36"/>
    </location>
</feature>
<gene>
    <name evidence="2" type="ORF">PACLA_8A003604</name>
</gene>
<comment type="caution">
    <text evidence="2">The sequence shown here is derived from an EMBL/GenBank/DDBJ whole genome shotgun (WGS) entry which is preliminary data.</text>
</comment>
<feature type="region of interest" description="Disordered" evidence="1">
    <location>
        <begin position="110"/>
        <end position="138"/>
    </location>
</feature>
<protein>
    <submittedName>
        <fullName evidence="2">Uncharacterized protein</fullName>
    </submittedName>
</protein>
<keyword evidence="3" id="KW-1185">Reference proteome</keyword>
<evidence type="ECO:0000313" key="3">
    <source>
        <dbReference type="Proteomes" id="UP001152795"/>
    </source>
</evidence>
<name>A0A7D9E717_PARCT</name>
<evidence type="ECO:0000256" key="1">
    <source>
        <dbReference type="SAM" id="MobiDB-lite"/>
    </source>
</evidence>
<dbReference type="EMBL" id="CACRXK020004251">
    <property type="protein sequence ID" value="CAB4002083.1"/>
    <property type="molecule type" value="Genomic_DNA"/>
</dbReference>
<organism evidence="2 3">
    <name type="scientific">Paramuricea clavata</name>
    <name type="common">Red gorgonian</name>
    <name type="synonym">Violescent sea-whip</name>
    <dbReference type="NCBI Taxonomy" id="317549"/>
    <lineage>
        <taxon>Eukaryota</taxon>
        <taxon>Metazoa</taxon>
        <taxon>Cnidaria</taxon>
        <taxon>Anthozoa</taxon>
        <taxon>Octocorallia</taxon>
        <taxon>Malacalcyonacea</taxon>
        <taxon>Plexauridae</taxon>
        <taxon>Paramuricea</taxon>
    </lineage>
</organism>
<evidence type="ECO:0000313" key="2">
    <source>
        <dbReference type="EMBL" id="CAB4002083.1"/>
    </source>
</evidence>
<sequence>MINRTTIQEELEQKRIISKNNHDETGPQHNTLQPSQHAYAKPPQQQCGKPWNYGEITEEEPTRSYTIRTTNGITRRIESRSHQHHHHQVQELILIKEQPSSTDVEAIPIILPSNPPKKERNNHSTKGIRTIDALGRLS</sequence>
<proteinExistence type="predicted"/>